<dbReference type="PANTHER" id="PTHR41339:SF1">
    <property type="entry name" value="SECRETED PROTEIN"/>
    <property type="match status" value="1"/>
</dbReference>
<dbReference type="RefSeq" id="WP_008236115.1">
    <property type="nucleotide sequence ID" value="NZ_AJJU01000002.1"/>
</dbReference>
<dbReference type="EMBL" id="AJJU01000002">
    <property type="protein sequence ID" value="EID76369.1"/>
    <property type="molecule type" value="Genomic_DNA"/>
</dbReference>
<gene>
    <name evidence="2" type="ORF">W5A_00060</name>
</gene>
<dbReference type="STRING" id="946077.W5A_00060"/>
<evidence type="ECO:0000313" key="3">
    <source>
        <dbReference type="Proteomes" id="UP000005938"/>
    </source>
</evidence>
<dbReference type="PANTHER" id="PTHR41339">
    <property type="entry name" value="LIPL48"/>
    <property type="match status" value="1"/>
</dbReference>
<dbReference type="PROSITE" id="PS51257">
    <property type="entry name" value="PROKAR_LIPOPROTEIN"/>
    <property type="match status" value="1"/>
</dbReference>
<proteinExistence type="predicted"/>
<evidence type="ECO:0000256" key="1">
    <source>
        <dbReference type="SAM" id="SignalP"/>
    </source>
</evidence>
<evidence type="ECO:0008006" key="4">
    <source>
        <dbReference type="Google" id="ProtNLM"/>
    </source>
</evidence>
<feature type="signal peptide" evidence="1">
    <location>
        <begin position="1"/>
        <end position="20"/>
    </location>
</feature>
<comment type="caution">
    <text evidence="2">The sequence shown here is derived from an EMBL/GenBank/DDBJ whole genome shotgun (WGS) entry which is preliminary data.</text>
</comment>
<dbReference type="SUPFAM" id="SSF51126">
    <property type="entry name" value="Pectin lyase-like"/>
    <property type="match status" value="1"/>
</dbReference>
<dbReference type="OrthoDB" id="1521716at2"/>
<dbReference type="Proteomes" id="UP000005938">
    <property type="component" value="Unassembled WGS sequence"/>
</dbReference>
<dbReference type="AlphaFoldDB" id="I0WJ03"/>
<keyword evidence="1" id="KW-0732">Signal</keyword>
<name>I0WJ03_9FLAO</name>
<organism evidence="2 3">
    <name type="scientific">Imtechella halotolerans K1</name>
    <dbReference type="NCBI Taxonomy" id="946077"/>
    <lineage>
        <taxon>Bacteria</taxon>
        <taxon>Pseudomonadati</taxon>
        <taxon>Bacteroidota</taxon>
        <taxon>Flavobacteriia</taxon>
        <taxon>Flavobacteriales</taxon>
        <taxon>Flavobacteriaceae</taxon>
        <taxon>Imtechella</taxon>
    </lineage>
</organism>
<dbReference type="eggNOG" id="COG3291">
    <property type="taxonomic scope" value="Bacteria"/>
</dbReference>
<dbReference type="InterPro" id="IPR011050">
    <property type="entry name" value="Pectin_lyase_fold/virulence"/>
</dbReference>
<feature type="chain" id="PRO_5003636194" description="Lipoprotein" evidence="1">
    <location>
        <begin position="21"/>
        <end position="378"/>
    </location>
</feature>
<dbReference type="PATRIC" id="fig|946077.3.peg.12"/>
<evidence type="ECO:0000313" key="2">
    <source>
        <dbReference type="EMBL" id="EID76369.1"/>
    </source>
</evidence>
<accession>I0WJ03</accession>
<keyword evidence="3" id="KW-1185">Reference proteome</keyword>
<sequence length="378" mass="39622">MKKSIAKLFGILAISGVVLTSCSSSDDDEPTSSFQLVPSNFKGDINDGQVILNASTVYTLTGRLVVNEGAELVIPAGTVIEATGGTSSYIAVAQGGKISINGTSTNPVVMTASQKEPGAWGGLVVCGKAPINKGETATAEVSDLTYGGNVANDNSGVIRYLRVEYSGAAFNSEKEFNGVSFFGVGSGTTVEYVQVHEGSDDGFEFFGGTVNTKYLVSTSNEDDQFDWTEGWSGTNENWFGKLGLGRGNRGIEADNNSSNHVATPISNPSIKNLTLIGLGDQGTESQAIKLRVGTKAVFDNVVLNNFLIGFDVQHDESISYIADGTLKATNVKFDNIITLKAKYNPASLTEIYAENSSATGAGNGTSVPAWAQGWTVGL</sequence>
<reference evidence="2 3" key="1">
    <citation type="journal article" date="2012" name="J. Bacteriol.">
        <title>Genome Sequence of the Halotolerant Bacterium Imtechella halotolerans K1T.</title>
        <authorList>
            <person name="Kumar S."/>
            <person name="Vikram S."/>
            <person name="Subramanian S."/>
            <person name="Raghava G.P."/>
            <person name="Pinnaka A.K."/>
        </authorList>
    </citation>
    <scope>NUCLEOTIDE SEQUENCE [LARGE SCALE GENOMIC DNA]</scope>
    <source>
        <strain evidence="2 3">K1</strain>
    </source>
</reference>
<protein>
    <recommendedName>
        <fullName evidence="4">Lipoprotein</fullName>
    </recommendedName>
</protein>